<evidence type="ECO:0000256" key="1">
    <source>
        <dbReference type="SAM" id="MobiDB-lite"/>
    </source>
</evidence>
<feature type="compositionally biased region" description="Polar residues" evidence="1">
    <location>
        <begin position="659"/>
        <end position="673"/>
    </location>
</feature>
<keyword evidence="2" id="KW-0472">Membrane</keyword>
<feature type="region of interest" description="Disordered" evidence="1">
    <location>
        <begin position="610"/>
        <end position="629"/>
    </location>
</feature>
<feature type="region of interest" description="Disordered" evidence="1">
    <location>
        <begin position="634"/>
        <end position="682"/>
    </location>
</feature>
<feature type="region of interest" description="Disordered" evidence="1">
    <location>
        <begin position="121"/>
        <end position="182"/>
    </location>
</feature>
<feature type="region of interest" description="Disordered" evidence="1">
    <location>
        <begin position="64"/>
        <end position="88"/>
    </location>
</feature>
<gene>
    <name evidence="3" type="ORF">AB675_5807</name>
</gene>
<feature type="compositionally biased region" description="Polar residues" evidence="1">
    <location>
        <begin position="506"/>
        <end position="523"/>
    </location>
</feature>
<accession>A0A0N0NL78</accession>
<feature type="region of interest" description="Disordered" evidence="1">
    <location>
        <begin position="316"/>
        <end position="336"/>
    </location>
</feature>
<reference evidence="3 4" key="1">
    <citation type="submission" date="2015-06" db="EMBL/GenBank/DDBJ databases">
        <title>Draft genome of the ant-associated black yeast Phialophora attae CBS 131958.</title>
        <authorList>
            <person name="Moreno L.F."/>
            <person name="Stielow B.J."/>
            <person name="de Hoog S."/>
            <person name="Vicente V.A."/>
            <person name="Weiss V.A."/>
            <person name="de Vries M."/>
            <person name="Cruz L.M."/>
            <person name="Souza E.M."/>
        </authorList>
    </citation>
    <scope>NUCLEOTIDE SEQUENCE [LARGE SCALE GENOMIC DNA]</scope>
    <source>
        <strain evidence="3 4">CBS 131958</strain>
    </source>
</reference>
<feature type="transmembrane region" description="Helical" evidence="2">
    <location>
        <begin position="911"/>
        <end position="930"/>
    </location>
</feature>
<proteinExistence type="predicted"/>
<dbReference type="EMBL" id="LFJN01000017">
    <property type="protein sequence ID" value="KPI38719.1"/>
    <property type="molecule type" value="Genomic_DNA"/>
</dbReference>
<feature type="compositionally biased region" description="Polar residues" evidence="1">
    <location>
        <begin position="121"/>
        <end position="131"/>
    </location>
</feature>
<feature type="transmembrane region" description="Helical" evidence="2">
    <location>
        <begin position="850"/>
        <end position="870"/>
    </location>
</feature>
<evidence type="ECO:0000313" key="3">
    <source>
        <dbReference type="EMBL" id="KPI38719.1"/>
    </source>
</evidence>
<name>A0A0N0NL78_9EURO</name>
<dbReference type="Proteomes" id="UP000038010">
    <property type="component" value="Unassembled WGS sequence"/>
</dbReference>
<feature type="region of interest" description="Disordered" evidence="1">
    <location>
        <begin position="499"/>
        <end position="531"/>
    </location>
</feature>
<dbReference type="VEuPathDB" id="FungiDB:AB675_5807"/>
<organism evidence="3 4">
    <name type="scientific">Cyphellophora attinorum</name>
    <dbReference type="NCBI Taxonomy" id="1664694"/>
    <lineage>
        <taxon>Eukaryota</taxon>
        <taxon>Fungi</taxon>
        <taxon>Dikarya</taxon>
        <taxon>Ascomycota</taxon>
        <taxon>Pezizomycotina</taxon>
        <taxon>Eurotiomycetes</taxon>
        <taxon>Chaetothyriomycetidae</taxon>
        <taxon>Chaetothyriales</taxon>
        <taxon>Cyphellophoraceae</taxon>
        <taxon>Cyphellophora</taxon>
    </lineage>
</organism>
<feature type="compositionally biased region" description="Basic and acidic residues" evidence="1">
    <location>
        <begin position="149"/>
        <end position="162"/>
    </location>
</feature>
<feature type="compositionally biased region" description="Polar residues" evidence="1">
    <location>
        <begin position="170"/>
        <end position="182"/>
    </location>
</feature>
<keyword evidence="2" id="KW-0812">Transmembrane</keyword>
<keyword evidence="4" id="KW-1185">Reference proteome</keyword>
<dbReference type="AlphaFoldDB" id="A0A0N0NL78"/>
<dbReference type="GeneID" id="28737925"/>
<keyword evidence="2" id="KW-1133">Transmembrane helix</keyword>
<protein>
    <recommendedName>
        <fullName evidence="5">Transmembrane protein</fullName>
    </recommendedName>
</protein>
<evidence type="ECO:0008006" key="5">
    <source>
        <dbReference type="Google" id="ProtNLM"/>
    </source>
</evidence>
<sequence>MSWKFAELKWRQDLGIYESWDGRDVDWLPLERKRAIRAFQERQKVSHPHRRSISLQHFPMKQVTRDGSDGNSEVQTLPALPALPSQRKEKASNIEEWCQQNKEDFLRPLALDCRAGEDTLSPVQRSHSFSAVKNRPGQVQAAPTDSEDEKLREASPNHKEDSQIGPGSSLYPSSAAESRLSTGLGSREELRRLLEHVQPPAYRTSAGSSEADGSSGICLVRSLFSSRNQTADIQAKGFEQLQPWCSSATDLLSSSITTRDFLRFAGGKYRLLNSKRVPAPCDIASPSDTSATALPSTVSRHRSTSLLLPHSRMADFRPRSRSNVGSPFQDRSHDVQQGNAVALTATRRTTPTYPTLQEAHASVTGSLATPHMQAATPDTDTLNNVYARPQAGSSIRDRTTNHSAAWSPYDNANIDTLAYRPTPRMPFQQPESPDSLEHDFPGEVVDNPAGLRLGTNDVALRSTWSSIRQSPATQAHRATYVPSEESSGLGGAARTIHVSPEATRSPLRSNGHRISSSPPSYGSTRDLLGRSGANGLSLQEATLPLVPVTNGHRQLTGSTLGEDFAVHTLEPSHRRQNGVTSNELGAYPFPVATSDSIGRFNPSTFPVAYGPVRQPSGGATDTASDDEDVDRSLLETDHARNSHTGTNGFPTREEDEAWETTQGTDTQRNSTVPDGSIPAFGSDLAGGRATVWSPLAPSNQNLGSEITRLRSANNLHNNESAHTEILQGSRDFSPLPATPEDTDDWPQPYLPRTRRYRRNLNHQGNTDSLTGSPALSRQPANSDTLFEMASDDSTNDEREARRRAIEAEIERYDPDRARPVRVFRNATLYHDRRVFAIQNDRGLVSRQRRLTSVLLVASLVVLPFGGFAMVDSIANNGAWARGFLLEVSTACGGVPVNHVHQEDAVLAARCLRFGSVFVVAAWGVFFALLLKYA</sequence>
<dbReference type="RefSeq" id="XP_017998682.1">
    <property type="nucleotide sequence ID" value="XM_018146045.1"/>
</dbReference>
<feature type="region of interest" description="Disordered" evidence="1">
    <location>
        <begin position="727"/>
        <end position="750"/>
    </location>
</feature>
<evidence type="ECO:0000313" key="4">
    <source>
        <dbReference type="Proteomes" id="UP000038010"/>
    </source>
</evidence>
<evidence type="ECO:0000256" key="2">
    <source>
        <dbReference type="SAM" id="Phobius"/>
    </source>
</evidence>
<comment type="caution">
    <text evidence="3">The sequence shown here is derived from an EMBL/GenBank/DDBJ whole genome shotgun (WGS) entry which is preliminary data.</text>
</comment>